<evidence type="ECO:0000313" key="2">
    <source>
        <dbReference type="EMBL" id="ATE82124.1"/>
    </source>
</evidence>
<protein>
    <submittedName>
        <fullName evidence="2">Uncharacterized protein</fullName>
    </submittedName>
</protein>
<feature type="region of interest" description="Disordered" evidence="1">
    <location>
        <begin position="1"/>
        <end position="181"/>
    </location>
</feature>
<reference evidence="2 3" key="1">
    <citation type="journal article" date="2013" name="Science">
        <title>Pandoraviruses: amoeba viruses with genomes up to 2.5 Mb reaching that of parasitic eukaryotes.</title>
        <authorList>
            <person name="Philippe N."/>
            <person name="Legendre M."/>
            <person name="Doutre G."/>
            <person name="Coute Y."/>
            <person name="Poirot O."/>
            <person name="Lescot M."/>
            <person name="Arslan D."/>
            <person name="Seltzer V."/>
            <person name="Bertaux L."/>
            <person name="Bruley C."/>
            <person name="Garin J."/>
            <person name="Claverie J.M."/>
            <person name="Abergel C."/>
        </authorList>
    </citation>
    <scope>NUCLEOTIDE SEQUENCE [LARGE SCALE GENOMIC DNA]</scope>
</reference>
<feature type="compositionally biased region" description="Basic residues" evidence="1">
    <location>
        <begin position="18"/>
        <end position="29"/>
    </location>
</feature>
<proteinExistence type="predicted"/>
<dbReference type="RefSeq" id="YP_009429963.1">
    <property type="nucleotide sequence ID" value="NC_022098.1"/>
</dbReference>
<feature type="compositionally biased region" description="Basic residues" evidence="1">
    <location>
        <begin position="250"/>
        <end position="267"/>
    </location>
</feature>
<feature type="region of interest" description="Disordered" evidence="1">
    <location>
        <begin position="242"/>
        <end position="279"/>
    </location>
</feature>
<feature type="compositionally biased region" description="Basic and acidic residues" evidence="1">
    <location>
        <begin position="8"/>
        <end position="17"/>
    </location>
</feature>
<feature type="compositionally biased region" description="Polar residues" evidence="1">
    <location>
        <begin position="92"/>
        <end position="102"/>
    </location>
</feature>
<gene>
    <name evidence="2" type="ORF">psal_cds_150</name>
</gene>
<sequence length="279" mass="31564">MWPGARRPARETREHSDRRLRRQRSVRQQRGREKTPSQRNGGTSHGRRAPVRLTAPTTSTAGTARPKKKAWVGAKKGLVGRGKNYSRRPGTNPLSLKNSAAPNPTRETKEKVADRSGKKWGRPRDTSGVPPASTHVETTETKRQQTPSDQTEKAATTTTTTKSDPICLREAPRRRAKRQSTFRCRSMAPLQEISRGCARTCASDPSIKARRMRATDRATRGDPHFVRARLDDHEFVDWGKKKVARQEKRGIKKKECHQKEAKKRPIRKDHASRLVVHNG</sequence>
<dbReference type="GeneID" id="34568110"/>
<evidence type="ECO:0000313" key="3">
    <source>
        <dbReference type="Proteomes" id="UP000204584"/>
    </source>
</evidence>
<accession>A0A291ATG1</accession>
<feature type="compositionally biased region" description="Polar residues" evidence="1">
    <location>
        <begin position="144"/>
        <end position="155"/>
    </location>
</feature>
<dbReference type="KEGG" id="vg:34568110"/>
<name>A0A291ATG1_9VIRU</name>
<keyword evidence="3" id="KW-1185">Reference proteome</keyword>
<organism evidence="2 3">
    <name type="scientific">Pandoravirus salinus</name>
    <dbReference type="NCBI Taxonomy" id="1349410"/>
    <lineage>
        <taxon>Viruses</taxon>
        <taxon>Pandoravirus</taxon>
    </lineage>
</organism>
<evidence type="ECO:0000256" key="1">
    <source>
        <dbReference type="SAM" id="MobiDB-lite"/>
    </source>
</evidence>
<dbReference type="Proteomes" id="UP000204584">
    <property type="component" value="Segment"/>
</dbReference>
<feature type="compositionally biased region" description="Basic and acidic residues" evidence="1">
    <location>
        <begin position="106"/>
        <end position="125"/>
    </location>
</feature>
<dbReference type="EMBL" id="KC977571">
    <property type="protein sequence ID" value="ATE82124.1"/>
    <property type="molecule type" value="Genomic_DNA"/>
</dbReference>